<feature type="domain" description="CorA-like transporter" evidence="2">
    <location>
        <begin position="14"/>
        <end position="155"/>
    </location>
</feature>
<dbReference type="InterPro" id="IPR058257">
    <property type="entry name" value="CorA-like_dom"/>
</dbReference>
<keyword evidence="4" id="KW-1185">Reference proteome</keyword>
<name>A0A9N9KN98_9HELO</name>
<proteinExistence type="predicted"/>
<feature type="transmembrane region" description="Helical" evidence="1">
    <location>
        <begin position="456"/>
        <end position="477"/>
    </location>
</feature>
<feature type="transmembrane region" description="Helical" evidence="1">
    <location>
        <begin position="415"/>
        <end position="436"/>
    </location>
</feature>
<keyword evidence="1" id="KW-0472">Membrane</keyword>
<organism evidence="3 4">
    <name type="scientific">Hymenoscyphus fraxineus</name>
    <dbReference type="NCBI Taxonomy" id="746836"/>
    <lineage>
        <taxon>Eukaryota</taxon>
        <taxon>Fungi</taxon>
        <taxon>Dikarya</taxon>
        <taxon>Ascomycota</taxon>
        <taxon>Pezizomycotina</taxon>
        <taxon>Leotiomycetes</taxon>
        <taxon>Helotiales</taxon>
        <taxon>Helotiaceae</taxon>
        <taxon>Hymenoscyphus</taxon>
    </lineage>
</organism>
<evidence type="ECO:0000313" key="3">
    <source>
        <dbReference type="EMBL" id="CAG8950086.1"/>
    </source>
</evidence>
<dbReference type="Gene3D" id="1.20.58.340">
    <property type="entry name" value="Magnesium transport protein CorA, transmembrane region"/>
    <property type="match status" value="1"/>
</dbReference>
<reference evidence="3" key="1">
    <citation type="submission" date="2021-07" db="EMBL/GenBank/DDBJ databases">
        <authorList>
            <person name="Durling M."/>
        </authorList>
    </citation>
    <scope>NUCLEOTIDE SEQUENCE</scope>
</reference>
<sequence>MSSHQPEASELTRGWENYPSNLSTLIPHENLELCHRRLQKDAKRLFNSNPEAMHVKFETVLLHAGPEEGQETQRLELITDSIKNEQRLEETLIKHLTARGSRFIFLYQAHSWAPFENSESAFRKIFTAVKVRPSFLNFIHTFGHPRQGYETDFSGGYDYWFETNNGLNFDFFYNIKYIARTGRDNWPWSERKMGVCQKYDHSTLSSTWIIVQPTTFARRLPELVSSCTPVISHIHLLESTLRSWKAYLKYLETQVQEDNRQARLATYNELHGNTQSFAITCSSIQSLQHKCELIHKAILSLRSNIEILVGLQLLETKIRTITNIRNPQWPVSSDQRLEVCLSSFTMSQQWAEDMLDRAKQASSLMKGLVNSRESQALIFNATSINRLVEESKQDGQVMLDISKATKKDSSIMRRVAIVTVIYLPGTFVATLFSTGFVNMSLTEATLDVRHNSVVQAWVYTLVTIGLLAITLIALFYAKVLVLSRMHQPQP</sequence>
<evidence type="ECO:0000256" key="1">
    <source>
        <dbReference type="SAM" id="Phobius"/>
    </source>
</evidence>
<gene>
    <name evidence="3" type="ORF">HYFRA_00008320</name>
</gene>
<dbReference type="AlphaFoldDB" id="A0A9N9KN98"/>
<dbReference type="OrthoDB" id="3527743at2759"/>
<dbReference type="Proteomes" id="UP000696280">
    <property type="component" value="Unassembled WGS sequence"/>
</dbReference>
<evidence type="ECO:0000313" key="4">
    <source>
        <dbReference type="Proteomes" id="UP000696280"/>
    </source>
</evidence>
<keyword evidence="1" id="KW-0812">Transmembrane</keyword>
<feature type="domain" description="CorA-like transporter" evidence="2">
    <location>
        <begin position="166"/>
        <end position="222"/>
    </location>
</feature>
<dbReference type="EMBL" id="CAJVRL010000035">
    <property type="protein sequence ID" value="CAG8950086.1"/>
    <property type="molecule type" value="Genomic_DNA"/>
</dbReference>
<dbReference type="Pfam" id="PF26616">
    <property type="entry name" value="CorA-like"/>
    <property type="match status" value="2"/>
</dbReference>
<protein>
    <recommendedName>
        <fullName evidence="2">CorA-like transporter domain-containing protein</fullName>
    </recommendedName>
</protein>
<accession>A0A9N9KN98</accession>
<comment type="caution">
    <text evidence="3">The sequence shown here is derived from an EMBL/GenBank/DDBJ whole genome shotgun (WGS) entry which is preliminary data.</text>
</comment>
<keyword evidence="1" id="KW-1133">Transmembrane helix</keyword>
<evidence type="ECO:0000259" key="2">
    <source>
        <dbReference type="Pfam" id="PF26616"/>
    </source>
</evidence>